<evidence type="ECO:0000256" key="9">
    <source>
        <dbReference type="ARBA" id="ARBA00022737"/>
    </source>
</evidence>
<dbReference type="Proteomes" id="UP001485043">
    <property type="component" value="Unassembled WGS sequence"/>
</dbReference>
<gene>
    <name evidence="13" type="ORF">WJX84_011776</name>
</gene>
<evidence type="ECO:0000256" key="2">
    <source>
        <dbReference type="ARBA" id="ARBA00004496"/>
    </source>
</evidence>
<evidence type="ECO:0000256" key="7">
    <source>
        <dbReference type="ARBA" id="ARBA00022574"/>
    </source>
</evidence>
<evidence type="ECO:0000256" key="8">
    <source>
        <dbReference type="ARBA" id="ARBA00022694"/>
    </source>
</evidence>
<dbReference type="AlphaFoldDB" id="A0AAW1RZ29"/>
<feature type="repeat" description="WD" evidence="11">
    <location>
        <begin position="116"/>
        <end position="150"/>
    </location>
</feature>
<keyword evidence="6" id="KW-0963">Cytoplasm</keyword>
<keyword evidence="9" id="KW-0677">Repeat</keyword>
<keyword evidence="14" id="KW-1185">Reference proteome</keyword>
<feature type="repeat" description="WD" evidence="11">
    <location>
        <begin position="65"/>
        <end position="101"/>
    </location>
</feature>
<dbReference type="SMART" id="SM00320">
    <property type="entry name" value="WD40"/>
    <property type="match status" value="6"/>
</dbReference>
<dbReference type="InterPro" id="IPR015943">
    <property type="entry name" value="WD40/YVTN_repeat-like_dom_sf"/>
</dbReference>
<comment type="pathway">
    <text evidence="3">tRNA modification; 5-methoxycarbonylmethyl-2-thiouridine-tRNA biosynthesis.</text>
</comment>
<dbReference type="GO" id="GO:0005737">
    <property type="term" value="C:cytoplasm"/>
    <property type="evidence" value="ECO:0007669"/>
    <property type="project" value="UniProtKB-SubCell"/>
</dbReference>
<evidence type="ECO:0000256" key="12">
    <source>
        <dbReference type="SAM" id="MobiDB-lite"/>
    </source>
</evidence>
<evidence type="ECO:0000256" key="3">
    <source>
        <dbReference type="ARBA" id="ARBA00005043"/>
    </source>
</evidence>
<keyword evidence="10" id="KW-0539">Nucleus</keyword>
<dbReference type="InterPro" id="IPR001680">
    <property type="entry name" value="WD40_rpt"/>
</dbReference>
<evidence type="ECO:0000256" key="11">
    <source>
        <dbReference type="PROSITE-ProRule" id="PRU00221"/>
    </source>
</evidence>
<evidence type="ECO:0000313" key="13">
    <source>
        <dbReference type="EMBL" id="KAK9839355.1"/>
    </source>
</evidence>
<dbReference type="PANTHER" id="PTHR44111:SF1">
    <property type="entry name" value="ELONGATOR COMPLEX PROTEIN 2"/>
    <property type="match status" value="1"/>
</dbReference>
<protein>
    <recommendedName>
        <fullName evidence="5">Elongator complex protein 2</fullName>
    </recommendedName>
</protein>
<comment type="caution">
    <text evidence="13">The sequence shown here is derived from an EMBL/GenBank/DDBJ whole genome shotgun (WGS) entry which is preliminary data.</text>
</comment>
<reference evidence="13 14" key="1">
    <citation type="journal article" date="2024" name="Nat. Commun.">
        <title>Phylogenomics reveals the evolutionary origins of lichenization in chlorophyte algae.</title>
        <authorList>
            <person name="Puginier C."/>
            <person name="Libourel C."/>
            <person name="Otte J."/>
            <person name="Skaloud P."/>
            <person name="Haon M."/>
            <person name="Grisel S."/>
            <person name="Petersen M."/>
            <person name="Berrin J.G."/>
            <person name="Delaux P.M."/>
            <person name="Dal Grande F."/>
            <person name="Keller J."/>
        </authorList>
    </citation>
    <scope>NUCLEOTIDE SEQUENCE [LARGE SCALE GENOMIC DNA]</scope>
    <source>
        <strain evidence="13 14">SAG 2523</strain>
    </source>
</reference>
<evidence type="ECO:0000256" key="6">
    <source>
        <dbReference type="ARBA" id="ARBA00022490"/>
    </source>
</evidence>
<evidence type="ECO:0000256" key="4">
    <source>
        <dbReference type="ARBA" id="ARBA00005881"/>
    </source>
</evidence>
<dbReference type="Pfam" id="PF00400">
    <property type="entry name" value="WD40"/>
    <property type="match status" value="5"/>
</dbReference>
<dbReference type="SUPFAM" id="SSF50978">
    <property type="entry name" value="WD40 repeat-like"/>
    <property type="match status" value="1"/>
</dbReference>
<proteinExistence type="inferred from homology"/>
<dbReference type="PROSITE" id="PS50294">
    <property type="entry name" value="WD_REPEATS_REGION"/>
    <property type="match status" value="1"/>
</dbReference>
<dbReference type="GO" id="GO:0005634">
    <property type="term" value="C:nucleus"/>
    <property type="evidence" value="ECO:0007669"/>
    <property type="project" value="UniProtKB-SubCell"/>
</dbReference>
<dbReference type="EMBL" id="JALJOV010001872">
    <property type="protein sequence ID" value="KAK9839355.1"/>
    <property type="molecule type" value="Genomic_DNA"/>
</dbReference>
<dbReference type="InterPro" id="IPR037289">
    <property type="entry name" value="Elp2"/>
</dbReference>
<feature type="non-terminal residue" evidence="13">
    <location>
        <position position="504"/>
    </location>
</feature>
<comment type="similarity">
    <text evidence="4">Belongs to the WD repeat ELP2 family.</text>
</comment>
<accession>A0AAW1RZ29</accession>
<comment type="subcellular location">
    <subcellularLocation>
        <location evidence="2">Cytoplasm</location>
    </subcellularLocation>
    <subcellularLocation>
        <location evidence="1">Nucleus</location>
    </subcellularLocation>
</comment>
<name>A0AAW1RZ29_9CHLO</name>
<dbReference type="PROSITE" id="PS50082">
    <property type="entry name" value="WD_REPEATS_2"/>
    <property type="match status" value="2"/>
</dbReference>
<keyword evidence="8" id="KW-0819">tRNA processing</keyword>
<organism evidence="13 14">
    <name type="scientific">Apatococcus fuscideae</name>
    <dbReference type="NCBI Taxonomy" id="2026836"/>
    <lineage>
        <taxon>Eukaryota</taxon>
        <taxon>Viridiplantae</taxon>
        <taxon>Chlorophyta</taxon>
        <taxon>core chlorophytes</taxon>
        <taxon>Trebouxiophyceae</taxon>
        <taxon>Chlorellales</taxon>
        <taxon>Chlorellaceae</taxon>
        <taxon>Apatococcus</taxon>
    </lineage>
</organism>
<dbReference type="PANTHER" id="PTHR44111">
    <property type="entry name" value="ELONGATOR COMPLEX PROTEIN 2"/>
    <property type="match status" value="1"/>
</dbReference>
<evidence type="ECO:0000256" key="1">
    <source>
        <dbReference type="ARBA" id="ARBA00004123"/>
    </source>
</evidence>
<keyword evidence="7 11" id="KW-0853">WD repeat</keyword>
<feature type="region of interest" description="Disordered" evidence="12">
    <location>
        <begin position="321"/>
        <end position="342"/>
    </location>
</feature>
<dbReference type="InterPro" id="IPR036322">
    <property type="entry name" value="WD40_repeat_dom_sf"/>
</dbReference>
<dbReference type="GO" id="GO:0033588">
    <property type="term" value="C:elongator holoenzyme complex"/>
    <property type="evidence" value="ECO:0007669"/>
    <property type="project" value="InterPro"/>
</dbReference>
<evidence type="ECO:0000256" key="5">
    <source>
        <dbReference type="ARBA" id="ARBA00020267"/>
    </source>
</evidence>
<sequence length="504" mass="53793">MPSTDPDLEPQACHTDTLSVRSLYVSTGCSRTVGSLSWGQHGLVAYGSHNLVAIYSLQRGIVGTLKGHNAKVSCTTWLPSIEEAAYLASGSADHDIIIWRVMFDNGAVTWEGVAILKGHGGAVTSIALQQLPSDELLLVSTAGDSAVQVWTANLASGYGQPSWQLAQRIDVGFRMQLCATLASVQGCPGWAMLALGGVDGLIRLMVRSPLGDFQASCELKGHGDWVRSVAFTWAGPDSPQGERLLLASASQDKYIRVWAVSKDAAEGGLDGSKGVTNAGEPALAFLTRYAPRPELKLGEGTWSAALEALLVGHEDWVHGLAWQPPPSQKASHTSRPDPKPTLLSASMDRTMMLWRPDIATGLWLAEESVGDAGPTSLGYFGCAWSPQAEYIVSHGFTGALHLWRHSDSGWEPQHAAGGHLGAVTDLAWLPNLPCLLTVSTDQTARIFGPCALPETESLTNSSAADTHSDAAEGQRWCEIARPQIHGHDFRCTAIIPCPHEPGNF</sequence>
<dbReference type="GO" id="GO:0002098">
    <property type="term" value="P:tRNA wobble uridine modification"/>
    <property type="evidence" value="ECO:0007669"/>
    <property type="project" value="InterPro"/>
</dbReference>
<evidence type="ECO:0000256" key="10">
    <source>
        <dbReference type="ARBA" id="ARBA00023242"/>
    </source>
</evidence>
<evidence type="ECO:0000313" key="14">
    <source>
        <dbReference type="Proteomes" id="UP001485043"/>
    </source>
</evidence>
<dbReference type="Gene3D" id="2.130.10.10">
    <property type="entry name" value="YVTN repeat-like/Quinoprotein amine dehydrogenase"/>
    <property type="match status" value="4"/>
</dbReference>